<dbReference type="PANTHER" id="PTHR35789:SF1">
    <property type="entry name" value="SPORE GERMINATION PROTEIN B3"/>
    <property type="match status" value="1"/>
</dbReference>
<keyword evidence="3" id="KW-0309">Germination</keyword>
<dbReference type="OrthoDB" id="9816067at2"/>
<dbReference type="Gene3D" id="3.30.300.210">
    <property type="entry name" value="Nutrient germinant receptor protein C, domain 3"/>
    <property type="match status" value="1"/>
</dbReference>
<comment type="similarity">
    <text evidence="2">Belongs to the GerABKC lipoprotein family.</text>
</comment>
<dbReference type="Pfam" id="PF25198">
    <property type="entry name" value="Spore_GerAC_N"/>
    <property type="match status" value="1"/>
</dbReference>
<keyword evidence="4" id="KW-0732">Signal</keyword>
<evidence type="ECO:0000256" key="3">
    <source>
        <dbReference type="ARBA" id="ARBA00022544"/>
    </source>
</evidence>
<comment type="caution">
    <text evidence="10">The sequence shown here is derived from an EMBL/GenBank/DDBJ whole genome shotgun (WGS) entry which is preliminary data.</text>
</comment>
<keyword evidence="11" id="KW-1185">Reference proteome</keyword>
<evidence type="ECO:0000256" key="4">
    <source>
        <dbReference type="ARBA" id="ARBA00022729"/>
    </source>
</evidence>
<dbReference type="InterPro" id="IPR038501">
    <property type="entry name" value="Spore_GerAC_C_sf"/>
</dbReference>
<dbReference type="GO" id="GO:0016020">
    <property type="term" value="C:membrane"/>
    <property type="evidence" value="ECO:0007669"/>
    <property type="project" value="UniProtKB-SubCell"/>
</dbReference>
<organism evidence="10 11">
    <name type="scientific">Metabacillus sediminilitoris</name>
    <dbReference type="NCBI Taxonomy" id="2567941"/>
    <lineage>
        <taxon>Bacteria</taxon>
        <taxon>Bacillati</taxon>
        <taxon>Bacillota</taxon>
        <taxon>Bacilli</taxon>
        <taxon>Bacillales</taxon>
        <taxon>Bacillaceae</taxon>
        <taxon>Metabacillus</taxon>
    </lineage>
</organism>
<dbReference type="PANTHER" id="PTHR35789">
    <property type="entry name" value="SPORE GERMINATION PROTEIN B3"/>
    <property type="match status" value="1"/>
</dbReference>
<evidence type="ECO:0000256" key="6">
    <source>
        <dbReference type="ARBA" id="ARBA00023139"/>
    </source>
</evidence>
<feature type="domain" description="Spore germination GerAC-like C-terminal" evidence="8">
    <location>
        <begin position="224"/>
        <end position="391"/>
    </location>
</feature>
<feature type="domain" description="Spore germination protein N-terminal" evidence="9">
    <location>
        <begin position="33"/>
        <end position="203"/>
    </location>
</feature>
<evidence type="ECO:0000313" key="10">
    <source>
        <dbReference type="EMBL" id="THF78161.1"/>
    </source>
</evidence>
<keyword evidence="7" id="KW-0449">Lipoprotein</keyword>
<dbReference type="GO" id="GO:0009847">
    <property type="term" value="P:spore germination"/>
    <property type="evidence" value="ECO:0007669"/>
    <property type="project" value="InterPro"/>
</dbReference>
<gene>
    <name evidence="10" type="ORF">E6W99_16530</name>
</gene>
<proteinExistence type="inferred from homology"/>
<evidence type="ECO:0000256" key="5">
    <source>
        <dbReference type="ARBA" id="ARBA00023136"/>
    </source>
</evidence>
<evidence type="ECO:0000259" key="9">
    <source>
        <dbReference type="Pfam" id="PF25198"/>
    </source>
</evidence>
<sequence length="394" mass="44376">MSKRTDRVMLMKTIKFYFIVMISISLLTGCWNRIEVNDIAIVTAIGLDLQEDDKIRLSLQVAIPSKLGPTSGTGTSGSGNSTFMISETGATLSEAFRHLQGKLSRRVFFSHSRVLLIGEDLAKEGVSHILDFYSRYHQPRMNSYIMFTKGDAFDVIKNQPQLESVSAEETRELTKLTVGLTVNIKDFLDMLLTEGLEPVAPQFASEPLEVNTDSQSENAQAIVGAAVFRGDKLVGWMNDNETRGILWLRNEMNMGVITVDLPKGKGDGHISSNIIRSETNIEPKIKNGKIHISVNTTSEMNVMENASELSLDDSKNIEKLQKEIEKEIKNRIQKALDKAKDDLESDIFGFGEAVYKKYPKQWNEKYKKSWEKDFPELDVSINPKVYVRRIGLTK</sequence>
<reference evidence="10 11" key="1">
    <citation type="submission" date="2019-04" db="EMBL/GenBank/DDBJ databases">
        <title>Bacillus sediminilitoris sp. nov., isolated from a tidal flat sediment on the East China Sea.</title>
        <authorList>
            <person name="Wei Y."/>
            <person name="Mao H."/>
            <person name="Fang J."/>
        </authorList>
    </citation>
    <scope>NUCLEOTIDE SEQUENCE [LARGE SCALE GENOMIC DNA]</scope>
    <source>
        <strain evidence="10 11">DSL-17</strain>
    </source>
</reference>
<evidence type="ECO:0000256" key="2">
    <source>
        <dbReference type="ARBA" id="ARBA00007886"/>
    </source>
</evidence>
<dbReference type="InterPro" id="IPR046953">
    <property type="entry name" value="Spore_GerAC-like_C"/>
</dbReference>
<evidence type="ECO:0000259" key="8">
    <source>
        <dbReference type="Pfam" id="PF05504"/>
    </source>
</evidence>
<dbReference type="PROSITE" id="PS51257">
    <property type="entry name" value="PROKAR_LIPOPROTEIN"/>
    <property type="match status" value="1"/>
</dbReference>
<dbReference type="NCBIfam" id="TIGR02887">
    <property type="entry name" value="spore_ger_x_C"/>
    <property type="match status" value="1"/>
</dbReference>
<accession>A0A4S4BSW6</accession>
<evidence type="ECO:0000256" key="7">
    <source>
        <dbReference type="ARBA" id="ARBA00023288"/>
    </source>
</evidence>
<protein>
    <submittedName>
        <fullName evidence="10">Ger(X)C family spore germination protein</fullName>
    </submittedName>
</protein>
<dbReference type="AlphaFoldDB" id="A0A4S4BSW6"/>
<keyword evidence="6" id="KW-0564">Palmitate</keyword>
<dbReference type="Gene3D" id="6.20.190.10">
    <property type="entry name" value="Nutrient germinant receptor protein C, domain 1"/>
    <property type="match status" value="1"/>
</dbReference>
<dbReference type="InterPro" id="IPR057336">
    <property type="entry name" value="GerAC_N"/>
</dbReference>
<dbReference type="Pfam" id="PF05504">
    <property type="entry name" value="Spore_GerAC"/>
    <property type="match status" value="1"/>
</dbReference>
<dbReference type="Proteomes" id="UP000310334">
    <property type="component" value="Unassembled WGS sequence"/>
</dbReference>
<name>A0A4S4BSW6_9BACI</name>
<dbReference type="InterPro" id="IPR008844">
    <property type="entry name" value="Spore_GerAC-like"/>
</dbReference>
<evidence type="ECO:0000313" key="11">
    <source>
        <dbReference type="Proteomes" id="UP000310334"/>
    </source>
</evidence>
<evidence type="ECO:0000256" key="1">
    <source>
        <dbReference type="ARBA" id="ARBA00004635"/>
    </source>
</evidence>
<dbReference type="EMBL" id="SSNT01000012">
    <property type="protein sequence ID" value="THF78161.1"/>
    <property type="molecule type" value="Genomic_DNA"/>
</dbReference>
<comment type="subcellular location">
    <subcellularLocation>
        <location evidence="1">Membrane</location>
        <topology evidence="1">Lipid-anchor</topology>
    </subcellularLocation>
</comment>
<keyword evidence="5" id="KW-0472">Membrane</keyword>